<protein>
    <submittedName>
        <fullName evidence="2">Uncharacterized protein</fullName>
    </submittedName>
</protein>
<sequence>MKNQSYAWSFDVSSFMVLIGEAEEFNYRLMQRSLCECLTAAPVAGLQSYIRTNYALLEATGFSYFSPRGCTTAPLRNMRLVQSISRNKFLRDGSCKVYQIRSTDGSRSNVNMLSIAAVASWVVFAAILIFSLVLGETTWIGLSACVLLTAWSIILRVGERYCLQPAIWKAFQAGHSDAIYVLGRRNSCFILQGSRKDVVKWTGQGLEQKEGELVERLCVGMRIGSLALLLYFLIVIPNGTTIDQLAFIVLNTMGQVNVILGQNLNAKACFEQLELVEEMAMPTRTHVYAYLLRKFGNGSWVEKADLLPQTEVWLRWRDAVTSNLIIDPKEQYGICMEEESVREGKTKNVEVEEVEEIPGKTQEDKTVFKEVKQHRVDEKQVDGRK</sequence>
<keyword evidence="3" id="KW-1185">Reference proteome</keyword>
<evidence type="ECO:0000313" key="3">
    <source>
        <dbReference type="Proteomes" id="UP000235371"/>
    </source>
</evidence>
<feature type="transmembrane region" description="Helical" evidence="1">
    <location>
        <begin position="139"/>
        <end position="158"/>
    </location>
</feature>
<evidence type="ECO:0000313" key="2">
    <source>
        <dbReference type="EMBL" id="PMD65187.1"/>
    </source>
</evidence>
<dbReference type="GeneID" id="36587538"/>
<organism evidence="2 3">
    <name type="scientific">Hyaloscypha bicolor E</name>
    <dbReference type="NCBI Taxonomy" id="1095630"/>
    <lineage>
        <taxon>Eukaryota</taxon>
        <taxon>Fungi</taxon>
        <taxon>Dikarya</taxon>
        <taxon>Ascomycota</taxon>
        <taxon>Pezizomycotina</taxon>
        <taxon>Leotiomycetes</taxon>
        <taxon>Helotiales</taxon>
        <taxon>Hyaloscyphaceae</taxon>
        <taxon>Hyaloscypha</taxon>
        <taxon>Hyaloscypha bicolor</taxon>
    </lineage>
</organism>
<dbReference type="EMBL" id="KZ613747">
    <property type="protein sequence ID" value="PMD65187.1"/>
    <property type="molecule type" value="Genomic_DNA"/>
</dbReference>
<name>A0A2J6TQ83_9HELO</name>
<dbReference type="Proteomes" id="UP000235371">
    <property type="component" value="Unassembled WGS sequence"/>
</dbReference>
<accession>A0A2J6TQ83</accession>
<dbReference type="AlphaFoldDB" id="A0A2J6TQ83"/>
<keyword evidence="1" id="KW-1133">Transmembrane helix</keyword>
<dbReference type="OrthoDB" id="3673893at2759"/>
<keyword evidence="1" id="KW-0472">Membrane</keyword>
<keyword evidence="1" id="KW-0812">Transmembrane</keyword>
<dbReference type="InParanoid" id="A0A2J6TQ83"/>
<evidence type="ECO:0000256" key="1">
    <source>
        <dbReference type="SAM" id="Phobius"/>
    </source>
</evidence>
<gene>
    <name evidence="2" type="ORF">K444DRAFT_608875</name>
</gene>
<feature type="transmembrane region" description="Helical" evidence="1">
    <location>
        <begin position="110"/>
        <end position="133"/>
    </location>
</feature>
<reference evidence="2 3" key="1">
    <citation type="submission" date="2016-04" db="EMBL/GenBank/DDBJ databases">
        <title>A degradative enzymes factory behind the ericoid mycorrhizal symbiosis.</title>
        <authorList>
            <consortium name="DOE Joint Genome Institute"/>
            <person name="Martino E."/>
            <person name="Morin E."/>
            <person name="Grelet G."/>
            <person name="Kuo A."/>
            <person name="Kohler A."/>
            <person name="Daghino S."/>
            <person name="Barry K."/>
            <person name="Choi C."/>
            <person name="Cichocki N."/>
            <person name="Clum A."/>
            <person name="Copeland A."/>
            <person name="Hainaut M."/>
            <person name="Haridas S."/>
            <person name="Labutti K."/>
            <person name="Lindquist E."/>
            <person name="Lipzen A."/>
            <person name="Khouja H.-R."/>
            <person name="Murat C."/>
            <person name="Ohm R."/>
            <person name="Olson A."/>
            <person name="Spatafora J."/>
            <person name="Veneault-Fourrey C."/>
            <person name="Henrissat B."/>
            <person name="Grigoriev I."/>
            <person name="Martin F."/>
            <person name="Perotto S."/>
        </authorList>
    </citation>
    <scope>NUCLEOTIDE SEQUENCE [LARGE SCALE GENOMIC DNA]</scope>
    <source>
        <strain evidence="2 3">E</strain>
    </source>
</reference>
<dbReference type="RefSeq" id="XP_024742091.1">
    <property type="nucleotide sequence ID" value="XM_024879461.1"/>
</dbReference>
<proteinExistence type="predicted"/>